<name>A0A8J2JW83_9HEXA</name>
<protein>
    <recommendedName>
        <fullName evidence="1">DUF5641 domain-containing protein</fullName>
    </recommendedName>
</protein>
<proteinExistence type="predicted"/>
<sequence length="140" mass="15312">MKVAQIESCVNSRPISPLFTDPEDLSGLTPADCLVGNCVNSFLRSSGSAGTDYLPTLQKRPKWASAEDNVKIETLLLIKDDRLPSMKWKLGHVIETHPGKDNLVRVVTLKTSDGELKRPVARLCPLLRADESGANPAFVE</sequence>
<dbReference type="EMBL" id="CAJVCH010030716">
    <property type="protein sequence ID" value="CAG7709901.1"/>
    <property type="molecule type" value="Genomic_DNA"/>
</dbReference>
<evidence type="ECO:0000259" key="1">
    <source>
        <dbReference type="Pfam" id="PF18701"/>
    </source>
</evidence>
<dbReference type="PANTHER" id="PTHR47331">
    <property type="entry name" value="PHD-TYPE DOMAIN-CONTAINING PROTEIN"/>
    <property type="match status" value="1"/>
</dbReference>
<dbReference type="PANTHER" id="PTHR47331:SF1">
    <property type="entry name" value="GAG-LIKE PROTEIN"/>
    <property type="match status" value="1"/>
</dbReference>
<gene>
    <name evidence="2" type="ORF">AFUS01_LOCUS4885</name>
</gene>
<evidence type="ECO:0000313" key="2">
    <source>
        <dbReference type="EMBL" id="CAG7709901.1"/>
    </source>
</evidence>
<feature type="domain" description="DUF5641" evidence="1">
    <location>
        <begin position="51"/>
        <end position="126"/>
    </location>
</feature>
<keyword evidence="3" id="KW-1185">Reference proteome</keyword>
<reference evidence="2" key="1">
    <citation type="submission" date="2021-06" db="EMBL/GenBank/DDBJ databases">
        <authorList>
            <person name="Hodson N. C."/>
            <person name="Mongue J. A."/>
            <person name="Jaron S. K."/>
        </authorList>
    </citation>
    <scope>NUCLEOTIDE SEQUENCE</scope>
</reference>
<dbReference type="AlphaFoldDB" id="A0A8J2JW83"/>
<organism evidence="2 3">
    <name type="scientific">Allacma fusca</name>
    <dbReference type="NCBI Taxonomy" id="39272"/>
    <lineage>
        <taxon>Eukaryota</taxon>
        <taxon>Metazoa</taxon>
        <taxon>Ecdysozoa</taxon>
        <taxon>Arthropoda</taxon>
        <taxon>Hexapoda</taxon>
        <taxon>Collembola</taxon>
        <taxon>Symphypleona</taxon>
        <taxon>Sminthuridae</taxon>
        <taxon>Allacma</taxon>
    </lineage>
</organism>
<accession>A0A8J2JW83</accession>
<dbReference type="Proteomes" id="UP000708208">
    <property type="component" value="Unassembled WGS sequence"/>
</dbReference>
<dbReference type="Pfam" id="PF18701">
    <property type="entry name" value="DUF5641"/>
    <property type="match status" value="1"/>
</dbReference>
<dbReference type="OrthoDB" id="6763714at2759"/>
<evidence type="ECO:0000313" key="3">
    <source>
        <dbReference type="Proteomes" id="UP000708208"/>
    </source>
</evidence>
<dbReference type="InterPro" id="IPR040676">
    <property type="entry name" value="DUF5641"/>
</dbReference>
<comment type="caution">
    <text evidence="2">The sequence shown here is derived from an EMBL/GenBank/DDBJ whole genome shotgun (WGS) entry which is preliminary data.</text>
</comment>